<sequence length="74" mass="9023">MNFAEKVEELNNEELREAFFEIQEFRKTGVLKIDGIYRRVVEEYEKETGQEIFSPPSMREFFLFEMAKRAYMKE</sequence>
<organism evidence="1 2">
    <name type="scientific">Bacillus licheniformis</name>
    <dbReference type="NCBI Taxonomy" id="1402"/>
    <lineage>
        <taxon>Bacteria</taxon>
        <taxon>Bacillati</taxon>
        <taxon>Bacillota</taxon>
        <taxon>Bacilli</taxon>
        <taxon>Bacillales</taxon>
        <taxon>Bacillaceae</taxon>
        <taxon>Bacillus</taxon>
    </lineage>
</organism>
<proteinExistence type="predicted"/>
<dbReference type="EMBL" id="NILC01000026">
    <property type="protein sequence ID" value="TWL25335.1"/>
    <property type="molecule type" value="Genomic_DNA"/>
</dbReference>
<dbReference type="RefSeq" id="WP_021837920.1">
    <property type="nucleotide sequence ID" value="NZ_BOQW01000004.1"/>
</dbReference>
<protein>
    <submittedName>
        <fullName evidence="1">Uncharacterized protein</fullName>
    </submittedName>
</protein>
<comment type="caution">
    <text evidence="1">The sequence shown here is derived from an EMBL/GenBank/DDBJ whole genome shotgun (WGS) entry which is preliminary data.</text>
</comment>
<evidence type="ECO:0000313" key="2">
    <source>
        <dbReference type="Proteomes" id="UP000435910"/>
    </source>
</evidence>
<evidence type="ECO:0000313" key="1">
    <source>
        <dbReference type="EMBL" id="TWL25335.1"/>
    </source>
</evidence>
<accession>A0A5Q3BQ93</accession>
<dbReference type="Proteomes" id="UP000435910">
    <property type="component" value="Unassembled WGS sequence"/>
</dbReference>
<reference evidence="1 2" key="1">
    <citation type="submission" date="2019-06" db="EMBL/GenBank/DDBJ databases">
        <title>Genome sequence analysis of &gt;100 Bacillus licheniformis strains suggests intrinsic resistance to this species.</title>
        <authorList>
            <person name="Wels M."/>
            <person name="Siezen R.J."/>
            <person name="Johansen E."/>
            <person name="Stuer-Lauridsen B."/>
            <person name="Bjerre K."/>
            <person name="Nielsen B.K.K."/>
        </authorList>
    </citation>
    <scope>NUCLEOTIDE SEQUENCE [LARGE SCALE GENOMIC DNA]</scope>
    <source>
        <strain evidence="1 2">BAC-16736</strain>
    </source>
</reference>
<dbReference type="AlphaFoldDB" id="A0A5Q3BQ93"/>
<name>A0A5Q3BQ93_BACLI</name>
<gene>
    <name evidence="1" type="ORF">CHCC16736_4218</name>
</gene>